<dbReference type="InterPro" id="IPR007219">
    <property type="entry name" value="XnlR_reg_dom"/>
</dbReference>
<reference evidence="8" key="1">
    <citation type="submission" date="2022-10" db="EMBL/GenBank/DDBJ databases">
        <title>Culturing micro-colonial fungi from biological soil crusts in the Mojave desert and describing Neophaeococcomyces mojavensis, and introducing the new genera and species Taxawa tesnikishii.</title>
        <authorList>
            <person name="Kurbessoian T."/>
            <person name="Stajich J.E."/>
        </authorList>
    </citation>
    <scope>NUCLEOTIDE SEQUENCE</scope>
    <source>
        <strain evidence="8">TK_35</strain>
    </source>
</reference>
<keyword evidence="3" id="KW-0238">DNA-binding</keyword>
<dbReference type="GO" id="GO:0008270">
    <property type="term" value="F:zinc ion binding"/>
    <property type="evidence" value="ECO:0007669"/>
    <property type="project" value="InterPro"/>
</dbReference>
<keyword evidence="9" id="KW-1185">Reference proteome</keyword>
<dbReference type="Proteomes" id="UP001172681">
    <property type="component" value="Unassembled WGS sequence"/>
</dbReference>
<dbReference type="PANTHER" id="PTHR31845:SF10">
    <property type="entry name" value="ZN(II)2CYS6 TRANSCRIPTION FACTOR (EUROFUNG)"/>
    <property type="match status" value="1"/>
</dbReference>
<gene>
    <name evidence="8" type="ORF">H2204_013676</name>
</gene>
<dbReference type="EMBL" id="JAPDRN010000159">
    <property type="protein sequence ID" value="KAJ9617545.1"/>
    <property type="molecule type" value="Genomic_DNA"/>
</dbReference>
<comment type="caution">
    <text evidence="8">The sequence shown here is derived from an EMBL/GenBank/DDBJ whole genome shotgun (WGS) entry which is preliminary data.</text>
</comment>
<evidence type="ECO:0000256" key="2">
    <source>
        <dbReference type="ARBA" id="ARBA00023015"/>
    </source>
</evidence>
<feature type="region of interest" description="Disordered" evidence="6">
    <location>
        <begin position="509"/>
        <end position="531"/>
    </location>
</feature>
<dbReference type="GO" id="GO:0000976">
    <property type="term" value="F:transcription cis-regulatory region binding"/>
    <property type="evidence" value="ECO:0007669"/>
    <property type="project" value="TreeGrafter"/>
</dbReference>
<dbReference type="GO" id="GO:0006351">
    <property type="term" value="P:DNA-templated transcription"/>
    <property type="evidence" value="ECO:0007669"/>
    <property type="project" value="InterPro"/>
</dbReference>
<feature type="domain" description="Xylanolytic transcriptional activator regulatory" evidence="7">
    <location>
        <begin position="101"/>
        <end position="261"/>
    </location>
</feature>
<evidence type="ECO:0000313" key="9">
    <source>
        <dbReference type="Proteomes" id="UP001172681"/>
    </source>
</evidence>
<dbReference type="Pfam" id="PF04082">
    <property type="entry name" value="Fungal_trans"/>
    <property type="match status" value="1"/>
</dbReference>
<dbReference type="InterPro" id="IPR051089">
    <property type="entry name" value="prtT"/>
</dbReference>
<name>A0AA38XPZ4_9EURO</name>
<evidence type="ECO:0000256" key="1">
    <source>
        <dbReference type="ARBA" id="ARBA00004123"/>
    </source>
</evidence>
<dbReference type="AlphaFoldDB" id="A0AA38XPZ4"/>
<dbReference type="PANTHER" id="PTHR31845">
    <property type="entry name" value="FINGER DOMAIN PROTEIN, PUTATIVE-RELATED"/>
    <property type="match status" value="1"/>
</dbReference>
<organism evidence="8 9">
    <name type="scientific">Knufia peltigerae</name>
    <dbReference type="NCBI Taxonomy" id="1002370"/>
    <lineage>
        <taxon>Eukaryota</taxon>
        <taxon>Fungi</taxon>
        <taxon>Dikarya</taxon>
        <taxon>Ascomycota</taxon>
        <taxon>Pezizomycotina</taxon>
        <taxon>Eurotiomycetes</taxon>
        <taxon>Chaetothyriomycetidae</taxon>
        <taxon>Chaetothyriales</taxon>
        <taxon>Trichomeriaceae</taxon>
        <taxon>Knufia</taxon>
    </lineage>
</organism>
<evidence type="ECO:0000256" key="4">
    <source>
        <dbReference type="ARBA" id="ARBA00023163"/>
    </source>
</evidence>
<dbReference type="CDD" id="cd12148">
    <property type="entry name" value="fungal_TF_MHR"/>
    <property type="match status" value="1"/>
</dbReference>
<evidence type="ECO:0000256" key="3">
    <source>
        <dbReference type="ARBA" id="ARBA00023125"/>
    </source>
</evidence>
<keyword evidence="5" id="KW-0539">Nucleus</keyword>
<keyword evidence="2" id="KW-0805">Transcription regulation</keyword>
<evidence type="ECO:0000256" key="6">
    <source>
        <dbReference type="SAM" id="MobiDB-lite"/>
    </source>
</evidence>
<evidence type="ECO:0000313" key="8">
    <source>
        <dbReference type="EMBL" id="KAJ9617545.1"/>
    </source>
</evidence>
<evidence type="ECO:0000259" key="7">
    <source>
        <dbReference type="Pfam" id="PF04082"/>
    </source>
</evidence>
<feature type="compositionally biased region" description="Low complexity" evidence="6">
    <location>
        <begin position="512"/>
        <end position="522"/>
    </location>
</feature>
<accession>A0AA38XPZ4</accession>
<protein>
    <recommendedName>
        <fullName evidence="7">Xylanolytic transcriptional activator regulatory domain-containing protein</fullName>
    </recommendedName>
</protein>
<proteinExistence type="predicted"/>
<evidence type="ECO:0000256" key="5">
    <source>
        <dbReference type="ARBA" id="ARBA00023242"/>
    </source>
</evidence>
<comment type="subcellular location">
    <subcellularLocation>
        <location evidence="1">Nucleus</location>
    </subcellularLocation>
</comment>
<dbReference type="GO" id="GO:0005634">
    <property type="term" value="C:nucleus"/>
    <property type="evidence" value="ECO:0007669"/>
    <property type="project" value="UniProtKB-SubCell"/>
</dbReference>
<sequence>MSHLTPPSEADSPGVRGPKACVTCARAKVKCIFDAEAIICTSHVARIERKLDGVAAILATSSQVGGSQLRGQGLLFGSVGPSPLDHVKQVLRSEDEEFFILKAYWTHMAQYFPFVVIPPDMTLEELKTKPFLFMTVMTIGCRHHIERQTSLAKRVREVIAEKVLLRGEQSLDILQGLLVYLAWYHIHFPLGSQLGNLVHLIMAQLSDLGLNRSPDPRYHKGLFGTVGYFRPEFPGPKRTLAERRAYLGGFYISTLVSMTTREIEPIRFSAYAEECCQLLEEERKYASDVFLVHLVRIARMSGRITRTLSPDDWSTSSTISAPPIGAYVTALQAELRSIKSSLPPSGTILEDILWLHYFLMEIYLYGVAVHDTNSSANYGDFPMTRLKMLFACLGSTKSFFEKWYSIPISVYFDCSYFPWSLMGHASVVLSKLCLYDGEGWDAAYASDTIDFCTTMDTMMAKMKEANAAAERAMLFPNPGAPSESSSTVPPVFENINPKMQRWKEIHNYRASQTRQQQQRKQQSMSALSAGGAEAPIASTAATTTNDEFLFPGETSLMDFFDDSFWPQFPTCSINTD</sequence>
<keyword evidence="4" id="KW-0804">Transcription</keyword>
<dbReference type="GO" id="GO:0000981">
    <property type="term" value="F:DNA-binding transcription factor activity, RNA polymerase II-specific"/>
    <property type="evidence" value="ECO:0007669"/>
    <property type="project" value="TreeGrafter"/>
</dbReference>